<dbReference type="RefSeq" id="WP_068625816.1">
    <property type="nucleotide sequence ID" value="NZ_MAQA01000024.1"/>
</dbReference>
<reference evidence="1 2" key="1">
    <citation type="submission" date="2016-06" db="EMBL/GenBank/DDBJ databases">
        <title>Genome sequence of Oerskovia enterophila DSM 43852.</title>
        <authorList>
            <person name="Poehlein A."/>
            <person name="Jag V."/>
            <person name="Bengelsdorf F.R."/>
            <person name="Daniel R."/>
            <person name="Duerre P."/>
        </authorList>
    </citation>
    <scope>NUCLEOTIDE SEQUENCE [LARGE SCALE GENOMIC DNA]</scope>
    <source>
        <strain evidence="1 2">DSM 43852</strain>
    </source>
</reference>
<dbReference type="Proteomes" id="UP000093412">
    <property type="component" value="Unassembled WGS sequence"/>
</dbReference>
<dbReference type="EMBL" id="MAQA01000024">
    <property type="protein sequence ID" value="OCI31058.1"/>
    <property type="molecule type" value="Genomic_DNA"/>
</dbReference>
<accession>A0ABX2Y417</accession>
<dbReference type="Gene3D" id="3.40.50.300">
    <property type="entry name" value="P-loop containing nucleotide triphosphate hydrolases"/>
    <property type="match status" value="1"/>
</dbReference>
<comment type="caution">
    <text evidence="1">The sequence shown here is derived from an EMBL/GenBank/DDBJ whole genome shotgun (WGS) entry which is preliminary data.</text>
</comment>
<evidence type="ECO:0000313" key="2">
    <source>
        <dbReference type="Proteomes" id="UP000093412"/>
    </source>
</evidence>
<gene>
    <name evidence="1" type="ORF">OERS_22680</name>
</gene>
<dbReference type="InterPro" id="IPR027417">
    <property type="entry name" value="P-loop_NTPase"/>
</dbReference>
<keyword evidence="2" id="KW-1185">Reference proteome</keyword>
<organism evidence="1 2">
    <name type="scientific">Oerskovia enterophila</name>
    <dbReference type="NCBI Taxonomy" id="43678"/>
    <lineage>
        <taxon>Bacteria</taxon>
        <taxon>Bacillati</taxon>
        <taxon>Actinomycetota</taxon>
        <taxon>Actinomycetes</taxon>
        <taxon>Micrococcales</taxon>
        <taxon>Cellulomonadaceae</taxon>
        <taxon>Oerskovia</taxon>
    </lineage>
</organism>
<name>A0ABX2Y417_9CELL</name>
<sequence>MSALLGCQAPRIRLEPKAKWSDGDEACFLATSYGLTPDPWQSLVIVSWLGRKPDGKLAAGRCGLSVPRQNGKNGVLEAVELFKLVVEGRKILHTAHEIKTARKAFLRLASFFQNKRKYPELAAMVVEIRKTNGQEAIVLNNGGSVEFVARSRGSGRGFTVDDLVCDEAQELTDEQLEALLPTISSAPSGDPQQIFTGTPPGPNSPGEVFTRMRGQGVAGRDKRLSWHEWSVEGNVNITDKALWAQTNPSLGIRLQASVIVDELAAMSPAGFARERLGRWDSDAVLGLIDVEASWRPLAVANPPAQGRVSYAVKFSPDGARVSLAVCLRPESGKAHVEVIDARSTAGGIGWLVDWLEARHMNAAQIVVEGKSHAGTLIEALRAQKVPERVIWAPTTDQAITAHSMLLNAVEATSMTHWAQPILAVAVAHAGKRPIGTNGGWGWKPLGGHDVTPLEAVTYAYWAAMTSKRRPGRKTKGRVMA</sequence>
<evidence type="ECO:0008006" key="3">
    <source>
        <dbReference type="Google" id="ProtNLM"/>
    </source>
</evidence>
<evidence type="ECO:0000313" key="1">
    <source>
        <dbReference type="EMBL" id="OCI31058.1"/>
    </source>
</evidence>
<proteinExistence type="predicted"/>
<protein>
    <recommendedName>
        <fullName evidence="3">Phage terminase</fullName>
    </recommendedName>
</protein>